<proteinExistence type="predicted"/>
<evidence type="ECO:0000256" key="6">
    <source>
        <dbReference type="SAM" id="SignalP"/>
    </source>
</evidence>
<dbReference type="Gene3D" id="3.30.565.10">
    <property type="entry name" value="Histidine kinase-like ATPase, C-terminal domain"/>
    <property type="match status" value="1"/>
</dbReference>
<feature type="transmembrane region" description="Helical" evidence="5">
    <location>
        <begin position="212"/>
        <end position="238"/>
    </location>
</feature>
<dbReference type="SMART" id="SM00387">
    <property type="entry name" value="HATPase_c"/>
    <property type="match status" value="1"/>
</dbReference>
<keyword evidence="9" id="KW-1185">Reference proteome</keyword>
<dbReference type="PANTHER" id="PTHR45339:SF5">
    <property type="entry name" value="HISTIDINE KINASE"/>
    <property type="match status" value="1"/>
</dbReference>
<feature type="domain" description="Histidine kinase" evidence="7">
    <location>
        <begin position="425"/>
        <end position="646"/>
    </location>
</feature>
<dbReference type="CDD" id="cd16922">
    <property type="entry name" value="HATPase_EvgS-ArcB-TorS-like"/>
    <property type="match status" value="1"/>
</dbReference>
<sequence>MRYLLIFLLGCLSTLAGAVDFNDTTRSLPLGRLMQVYEDREGHADIAQVSAAAFSDRFSAHTADVLNAGYSRSVFWLKLDLHYAAMPQAGARSWLLELAYPPLDHLELYLPDDSGTYRLAQRTGDALPYDSRQIKQNNYLFEIPFKPDQSMTVYLRLHSEGSVQAPLTLWATDAYLEAQPTRLYVLGLIYGVLLGMLVYNLFIYVSVRDTSYLYYILYIASFGLYQVSVNGAGVAYFWPDNPWWANAATPFFIGAAGLFGCQFARSFLQMAQHSRLLDHLLLALMACAAVVVLMSLTLSYGVALRLATLLALMFTLSIFTAGVFAWWRGLRVARYFIIAWSAFLLGGLVNTLMVLGYLPNVFLTMYASQIGSALEVGLLSLALADRINSMRDMQARTLRETGQSLERLNQQLAKSNRLKDEFLATVTHELRTPMNGVIGCLELMQTLPMEPEMAQYQQTASSSARDMMRMVDDILILTELQAGRLQQHSEPFSLRSVLHELRGQFAAPALHKGLFLRLESAAGLPDSVLGDRQKLASCLGYLLDNAIKFTHRGGVTVHINGVPHHTGQLNLSISVRDSGIGFTCLDQATLYQRFFQLDGSMTRAYGGLGIGLAICRQLAELIGACLTHESQPGEGSCFRLSLCVAANPVQIADMSLDRGQRPLS</sequence>
<dbReference type="InterPro" id="IPR003594">
    <property type="entry name" value="HATPase_dom"/>
</dbReference>
<keyword evidence="4" id="KW-0175">Coiled coil</keyword>
<evidence type="ECO:0000313" key="9">
    <source>
        <dbReference type="Proteomes" id="UP000471751"/>
    </source>
</evidence>
<evidence type="ECO:0000256" key="3">
    <source>
        <dbReference type="ARBA" id="ARBA00022553"/>
    </source>
</evidence>
<dbReference type="Pfam" id="PF00512">
    <property type="entry name" value="HisKA"/>
    <property type="match status" value="1"/>
</dbReference>
<organism evidence="8 9">
    <name type="scientific">Pseudomonas laurentiana</name>
    <dbReference type="NCBI Taxonomy" id="2364649"/>
    <lineage>
        <taxon>Bacteria</taxon>
        <taxon>Pseudomonadati</taxon>
        <taxon>Pseudomonadota</taxon>
        <taxon>Gammaproteobacteria</taxon>
        <taxon>Pseudomonadales</taxon>
        <taxon>Pseudomonadaceae</taxon>
        <taxon>Pseudomonas</taxon>
    </lineage>
</organism>
<comment type="catalytic activity">
    <reaction evidence="1">
        <text>ATP + protein L-histidine = ADP + protein N-phospho-L-histidine.</text>
        <dbReference type="EC" id="2.7.13.3"/>
    </reaction>
</comment>
<dbReference type="GO" id="GO:0000155">
    <property type="term" value="F:phosphorelay sensor kinase activity"/>
    <property type="evidence" value="ECO:0007669"/>
    <property type="project" value="InterPro"/>
</dbReference>
<dbReference type="Proteomes" id="UP000471751">
    <property type="component" value="Unassembled WGS sequence"/>
</dbReference>
<evidence type="ECO:0000256" key="4">
    <source>
        <dbReference type="SAM" id="Coils"/>
    </source>
</evidence>
<dbReference type="InterPro" id="IPR011622">
    <property type="entry name" value="7TMR_DISM_rcpt_extracell_dom2"/>
</dbReference>
<dbReference type="InterPro" id="IPR011623">
    <property type="entry name" value="7TMR_DISM_rcpt_extracell_dom1"/>
</dbReference>
<dbReference type="Gene3D" id="1.10.287.130">
    <property type="match status" value="1"/>
</dbReference>
<dbReference type="InterPro" id="IPR036890">
    <property type="entry name" value="HATPase_C_sf"/>
</dbReference>
<feature type="transmembrane region" description="Helical" evidence="5">
    <location>
        <begin position="306"/>
        <end position="327"/>
    </location>
</feature>
<dbReference type="InterPro" id="IPR004358">
    <property type="entry name" value="Sig_transdc_His_kin-like_C"/>
</dbReference>
<dbReference type="InterPro" id="IPR003661">
    <property type="entry name" value="HisK_dim/P_dom"/>
</dbReference>
<dbReference type="Gene3D" id="2.60.40.2380">
    <property type="match status" value="1"/>
</dbReference>
<feature type="transmembrane region" description="Helical" evidence="5">
    <location>
        <begin position="280"/>
        <end position="300"/>
    </location>
</feature>
<dbReference type="SUPFAM" id="SSF55874">
    <property type="entry name" value="ATPase domain of HSP90 chaperone/DNA topoisomerase II/histidine kinase"/>
    <property type="match status" value="1"/>
</dbReference>
<dbReference type="RefSeq" id="WP_163933075.1">
    <property type="nucleotide sequence ID" value="NZ_BMQU01000005.1"/>
</dbReference>
<keyword evidence="6" id="KW-0732">Signal</keyword>
<gene>
    <name evidence="8" type="ORF">G3O07_04490</name>
</gene>
<dbReference type="SMART" id="SM00388">
    <property type="entry name" value="HisKA"/>
    <property type="match status" value="1"/>
</dbReference>
<evidence type="ECO:0000259" key="7">
    <source>
        <dbReference type="PROSITE" id="PS50109"/>
    </source>
</evidence>
<dbReference type="SUPFAM" id="SSF47384">
    <property type="entry name" value="Homodimeric domain of signal transducing histidine kinase"/>
    <property type="match status" value="1"/>
</dbReference>
<keyword evidence="8" id="KW-0418">Kinase</keyword>
<dbReference type="CDD" id="cd00082">
    <property type="entry name" value="HisKA"/>
    <property type="match status" value="1"/>
</dbReference>
<dbReference type="AlphaFoldDB" id="A0A6I5RNE2"/>
<keyword evidence="5" id="KW-0812">Transmembrane</keyword>
<dbReference type="Pfam" id="PF02518">
    <property type="entry name" value="HATPase_c"/>
    <property type="match status" value="1"/>
</dbReference>
<dbReference type="Pfam" id="PF07696">
    <property type="entry name" value="7TMR-DISMED2"/>
    <property type="match status" value="1"/>
</dbReference>
<reference evidence="8 9" key="1">
    <citation type="submission" date="2020-02" db="EMBL/GenBank/DDBJ databases">
        <title>Broccoli isolated Pseudomonas sp.</title>
        <authorList>
            <person name="Fujikawa T."/>
            <person name="Sawada H."/>
        </authorList>
    </citation>
    <scope>NUCLEOTIDE SEQUENCE [LARGE SCALE GENOMIC DNA]</scope>
    <source>
        <strain evidence="8 9">JCM 32154</strain>
    </source>
</reference>
<evidence type="ECO:0000313" key="8">
    <source>
        <dbReference type="EMBL" id="NES09151.1"/>
    </source>
</evidence>
<dbReference type="EC" id="2.7.13.3" evidence="2"/>
<keyword evidence="5" id="KW-1133">Transmembrane helix</keyword>
<accession>A0A6I5RNE2</accession>
<keyword evidence="5" id="KW-0472">Membrane</keyword>
<dbReference type="PROSITE" id="PS50109">
    <property type="entry name" value="HIS_KIN"/>
    <property type="match status" value="1"/>
</dbReference>
<evidence type="ECO:0000256" key="5">
    <source>
        <dbReference type="SAM" id="Phobius"/>
    </source>
</evidence>
<feature type="transmembrane region" description="Helical" evidence="5">
    <location>
        <begin position="183"/>
        <end position="205"/>
    </location>
</feature>
<dbReference type="PRINTS" id="PR00344">
    <property type="entry name" value="BCTRLSENSOR"/>
</dbReference>
<feature type="transmembrane region" description="Helical" evidence="5">
    <location>
        <begin position="334"/>
        <end position="357"/>
    </location>
</feature>
<feature type="chain" id="PRO_5026197120" description="histidine kinase" evidence="6">
    <location>
        <begin position="19"/>
        <end position="664"/>
    </location>
</feature>
<dbReference type="PANTHER" id="PTHR45339">
    <property type="entry name" value="HYBRID SIGNAL TRANSDUCTION HISTIDINE KINASE J"/>
    <property type="match status" value="1"/>
</dbReference>
<dbReference type="Pfam" id="PF07695">
    <property type="entry name" value="7TMR-DISM_7TM"/>
    <property type="match status" value="1"/>
</dbReference>
<dbReference type="InterPro" id="IPR005467">
    <property type="entry name" value="His_kinase_dom"/>
</dbReference>
<dbReference type="InterPro" id="IPR036097">
    <property type="entry name" value="HisK_dim/P_sf"/>
</dbReference>
<evidence type="ECO:0000256" key="2">
    <source>
        <dbReference type="ARBA" id="ARBA00012438"/>
    </source>
</evidence>
<name>A0A6I5RNE2_9PSED</name>
<dbReference type="EMBL" id="JAAHBT010000040">
    <property type="protein sequence ID" value="NES09151.1"/>
    <property type="molecule type" value="Genomic_DNA"/>
</dbReference>
<feature type="signal peptide" evidence="6">
    <location>
        <begin position="1"/>
        <end position="18"/>
    </location>
</feature>
<feature type="transmembrane region" description="Helical" evidence="5">
    <location>
        <begin position="363"/>
        <end position="384"/>
    </location>
</feature>
<evidence type="ECO:0000256" key="1">
    <source>
        <dbReference type="ARBA" id="ARBA00000085"/>
    </source>
</evidence>
<protein>
    <recommendedName>
        <fullName evidence="2">histidine kinase</fullName>
        <ecNumber evidence="2">2.7.13.3</ecNumber>
    </recommendedName>
</protein>
<keyword evidence="8" id="KW-0808">Transferase</keyword>
<keyword evidence="3" id="KW-0597">Phosphoprotein</keyword>
<comment type="caution">
    <text evidence="8">The sequence shown here is derived from an EMBL/GenBank/DDBJ whole genome shotgun (WGS) entry which is preliminary data.</text>
</comment>
<feature type="coiled-coil region" evidence="4">
    <location>
        <begin position="398"/>
        <end position="425"/>
    </location>
</feature>
<feature type="transmembrane region" description="Helical" evidence="5">
    <location>
        <begin position="244"/>
        <end position="268"/>
    </location>
</feature>